<dbReference type="InterPro" id="IPR003594">
    <property type="entry name" value="HATPase_dom"/>
</dbReference>
<keyword evidence="4" id="KW-1003">Cell membrane</keyword>
<feature type="transmembrane region" description="Helical" evidence="12">
    <location>
        <begin position="292"/>
        <end position="315"/>
    </location>
</feature>
<evidence type="ECO:0000256" key="4">
    <source>
        <dbReference type="ARBA" id="ARBA00022475"/>
    </source>
</evidence>
<protein>
    <recommendedName>
        <fullName evidence="3">histidine kinase</fullName>
        <ecNumber evidence="3">2.7.13.3</ecNumber>
    </recommendedName>
</protein>
<dbReference type="InterPro" id="IPR050640">
    <property type="entry name" value="Bact_2-comp_sensor_kinase"/>
</dbReference>
<keyword evidence="12" id="KW-1133">Transmembrane helix</keyword>
<evidence type="ECO:0000256" key="10">
    <source>
        <dbReference type="ARBA" id="ARBA00023012"/>
    </source>
</evidence>
<dbReference type="Proteomes" id="UP000677918">
    <property type="component" value="Unassembled WGS sequence"/>
</dbReference>
<evidence type="ECO:0000259" key="13">
    <source>
        <dbReference type="PROSITE" id="PS50109"/>
    </source>
</evidence>
<dbReference type="SMART" id="SM00387">
    <property type="entry name" value="HATPase_c"/>
    <property type="match status" value="1"/>
</dbReference>
<keyword evidence="10" id="KW-0902">Two-component regulatory system</keyword>
<evidence type="ECO:0000256" key="3">
    <source>
        <dbReference type="ARBA" id="ARBA00012438"/>
    </source>
</evidence>
<dbReference type="InterPro" id="IPR005467">
    <property type="entry name" value="His_kinase_dom"/>
</dbReference>
<dbReference type="SMART" id="SM00304">
    <property type="entry name" value="HAMP"/>
    <property type="match status" value="1"/>
</dbReference>
<keyword evidence="6" id="KW-0808">Transferase</keyword>
<evidence type="ECO:0000256" key="2">
    <source>
        <dbReference type="ARBA" id="ARBA00004651"/>
    </source>
</evidence>
<comment type="caution">
    <text evidence="15">The sequence shown here is derived from an EMBL/GenBank/DDBJ whole genome shotgun (WGS) entry which is preliminary data.</text>
</comment>
<dbReference type="PANTHER" id="PTHR34220">
    <property type="entry name" value="SENSOR HISTIDINE KINASE YPDA"/>
    <property type="match status" value="1"/>
</dbReference>
<evidence type="ECO:0000256" key="5">
    <source>
        <dbReference type="ARBA" id="ARBA00022553"/>
    </source>
</evidence>
<accession>A0A8J4M3Z9</accession>
<dbReference type="CDD" id="cd06225">
    <property type="entry name" value="HAMP"/>
    <property type="match status" value="1"/>
</dbReference>
<proteinExistence type="predicted"/>
<dbReference type="Pfam" id="PF02518">
    <property type="entry name" value="HATPase_c"/>
    <property type="match status" value="1"/>
</dbReference>
<evidence type="ECO:0000256" key="11">
    <source>
        <dbReference type="ARBA" id="ARBA00023136"/>
    </source>
</evidence>
<dbReference type="SUPFAM" id="SSF158472">
    <property type="entry name" value="HAMP domain-like"/>
    <property type="match status" value="1"/>
</dbReference>
<feature type="domain" description="Histidine kinase" evidence="13">
    <location>
        <begin position="475"/>
        <end position="574"/>
    </location>
</feature>
<comment type="subcellular location">
    <subcellularLocation>
        <location evidence="2">Cell membrane</location>
        <topology evidence="2">Multi-pass membrane protein</topology>
    </subcellularLocation>
</comment>
<dbReference type="GO" id="GO:0000155">
    <property type="term" value="F:phosphorelay sensor kinase activity"/>
    <property type="evidence" value="ECO:0007669"/>
    <property type="project" value="InterPro"/>
</dbReference>
<dbReference type="Gene3D" id="3.30.565.10">
    <property type="entry name" value="Histidine kinase-like ATPase, C-terminal domain"/>
    <property type="match status" value="1"/>
</dbReference>
<evidence type="ECO:0000256" key="9">
    <source>
        <dbReference type="ARBA" id="ARBA00022840"/>
    </source>
</evidence>
<comment type="catalytic activity">
    <reaction evidence="1">
        <text>ATP + protein L-histidine = ADP + protein N-phospho-L-histidine.</text>
        <dbReference type="EC" id="2.7.13.3"/>
    </reaction>
</comment>
<dbReference type="InterPro" id="IPR010559">
    <property type="entry name" value="Sig_transdc_His_kin_internal"/>
</dbReference>
<keyword evidence="5" id="KW-0597">Phosphoprotein</keyword>
<dbReference type="GO" id="GO:0005886">
    <property type="term" value="C:plasma membrane"/>
    <property type="evidence" value="ECO:0007669"/>
    <property type="project" value="UniProtKB-SubCell"/>
</dbReference>
<feature type="domain" description="HAMP" evidence="14">
    <location>
        <begin position="313"/>
        <end position="365"/>
    </location>
</feature>
<keyword evidence="16" id="KW-1185">Reference proteome</keyword>
<evidence type="ECO:0000313" key="15">
    <source>
        <dbReference type="EMBL" id="GIQ70595.1"/>
    </source>
</evidence>
<dbReference type="Pfam" id="PF00672">
    <property type="entry name" value="HAMP"/>
    <property type="match status" value="1"/>
</dbReference>
<dbReference type="EC" id="2.7.13.3" evidence="3"/>
<feature type="transmembrane region" description="Helical" evidence="12">
    <location>
        <begin position="12"/>
        <end position="37"/>
    </location>
</feature>
<evidence type="ECO:0000256" key="7">
    <source>
        <dbReference type="ARBA" id="ARBA00022741"/>
    </source>
</evidence>
<keyword evidence="11 12" id="KW-0472">Membrane</keyword>
<dbReference type="InterPro" id="IPR003660">
    <property type="entry name" value="HAMP_dom"/>
</dbReference>
<dbReference type="PROSITE" id="PS50885">
    <property type="entry name" value="HAMP"/>
    <property type="match status" value="1"/>
</dbReference>
<evidence type="ECO:0000256" key="6">
    <source>
        <dbReference type="ARBA" id="ARBA00022679"/>
    </source>
</evidence>
<name>A0A8J4M3Z9_9BACL</name>
<dbReference type="PROSITE" id="PS50109">
    <property type="entry name" value="HIS_KIN"/>
    <property type="match status" value="1"/>
</dbReference>
<dbReference type="SUPFAM" id="SSF55874">
    <property type="entry name" value="ATPase domain of HSP90 chaperone/DNA topoisomerase II/histidine kinase"/>
    <property type="match status" value="1"/>
</dbReference>
<dbReference type="EMBL" id="BOVK01000052">
    <property type="protein sequence ID" value="GIQ70595.1"/>
    <property type="molecule type" value="Genomic_DNA"/>
</dbReference>
<gene>
    <name evidence="15" type="ORF">XYCOK13_34190</name>
</gene>
<keyword evidence="9" id="KW-0067">ATP-binding</keyword>
<dbReference type="RefSeq" id="WP_213413414.1">
    <property type="nucleotide sequence ID" value="NZ_BOVK01000052.1"/>
</dbReference>
<keyword evidence="12" id="KW-0812">Transmembrane</keyword>
<sequence length="580" mass="67419">MSKKRKPLFIPFSYKLFISYLFIMLVPVIVIGSYAYMTSVQSIEQHTRENLDAAVKQIKRNVEFRVNDAMRSSDEIYADQVLSRYLSGYFVDWDRYVVTTQYVLPRVELASNLPTQNVRLALYLDEANFSEYYYNETEEALRSGARQFGIFHTSRIRQEPWYRALDLTYNSTLWKQVGNDFQYHNISFLRPLIDYETFDSIGLIKVTVKLKDIFEDVEFNTLASGSQLFVVDPKQEVLFASSHNAMMYAGSLQVDASEYLAIEEEISNFPAKLVALIPVSSFKDNSRLVRNMTILICLVSLLVLLLFSMLISRYFSKRFHKLMASLKSFKEGELHKRIQYRGHDEFALISDAFNDMASTIEKLIDEVYISKLEKKETELQVLHGQMNPHFLYNTFSSISRMAKLGEIEKLHEIIRSMAKFYRLSLNKGEMVIPIEKEIQIIEAYLEIQNIKYGDRIRIEYDIDPDILHYETVKFILQPFVENALEHAWYDDEIAIKLTAAKGKERIVMAIADNGLGMREDTIQAIFKKTGEPLGYGIRNVDQRLKLHFGKDYGVRIESEVGAGTTVRIEFPVREFEEKKE</sequence>
<evidence type="ECO:0000256" key="12">
    <source>
        <dbReference type="SAM" id="Phobius"/>
    </source>
</evidence>
<dbReference type="AlphaFoldDB" id="A0A8J4M3Z9"/>
<organism evidence="15 16">
    <name type="scientific">Xylanibacillus composti</name>
    <dbReference type="NCBI Taxonomy" id="1572762"/>
    <lineage>
        <taxon>Bacteria</taxon>
        <taxon>Bacillati</taxon>
        <taxon>Bacillota</taxon>
        <taxon>Bacilli</taxon>
        <taxon>Bacillales</taxon>
        <taxon>Paenibacillaceae</taxon>
        <taxon>Xylanibacillus</taxon>
    </lineage>
</organism>
<dbReference type="Pfam" id="PF06580">
    <property type="entry name" value="His_kinase"/>
    <property type="match status" value="1"/>
</dbReference>
<evidence type="ECO:0000256" key="1">
    <source>
        <dbReference type="ARBA" id="ARBA00000085"/>
    </source>
</evidence>
<evidence type="ECO:0000313" key="16">
    <source>
        <dbReference type="Proteomes" id="UP000677918"/>
    </source>
</evidence>
<dbReference type="Gene3D" id="6.10.340.10">
    <property type="match status" value="1"/>
</dbReference>
<keyword evidence="8 15" id="KW-0418">Kinase</keyword>
<dbReference type="GO" id="GO:0005524">
    <property type="term" value="F:ATP binding"/>
    <property type="evidence" value="ECO:0007669"/>
    <property type="project" value="UniProtKB-KW"/>
</dbReference>
<keyword evidence="7" id="KW-0547">Nucleotide-binding</keyword>
<dbReference type="InterPro" id="IPR036890">
    <property type="entry name" value="HATPase_C_sf"/>
</dbReference>
<evidence type="ECO:0000256" key="8">
    <source>
        <dbReference type="ARBA" id="ARBA00022777"/>
    </source>
</evidence>
<dbReference type="PANTHER" id="PTHR34220:SF7">
    <property type="entry name" value="SENSOR HISTIDINE KINASE YPDA"/>
    <property type="match status" value="1"/>
</dbReference>
<evidence type="ECO:0000259" key="14">
    <source>
        <dbReference type="PROSITE" id="PS50885"/>
    </source>
</evidence>
<reference evidence="15" key="1">
    <citation type="submission" date="2021-04" db="EMBL/GenBank/DDBJ databases">
        <title>Draft genome sequence of Xylanibacillus composti strain K13.</title>
        <authorList>
            <person name="Uke A."/>
            <person name="Chhe C."/>
            <person name="Baramee S."/>
            <person name="Kosugi A."/>
        </authorList>
    </citation>
    <scope>NUCLEOTIDE SEQUENCE</scope>
    <source>
        <strain evidence="15">K13</strain>
    </source>
</reference>